<keyword evidence="3" id="KW-1185">Reference proteome</keyword>
<dbReference type="Proteomes" id="UP000031668">
    <property type="component" value="Unassembled WGS sequence"/>
</dbReference>
<feature type="region of interest" description="Disordered" evidence="1">
    <location>
        <begin position="57"/>
        <end position="111"/>
    </location>
</feature>
<organism evidence="2 3">
    <name type="scientific">Thelohanellus kitauei</name>
    <name type="common">Myxosporean</name>
    <dbReference type="NCBI Taxonomy" id="669202"/>
    <lineage>
        <taxon>Eukaryota</taxon>
        <taxon>Metazoa</taxon>
        <taxon>Cnidaria</taxon>
        <taxon>Myxozoa</taxon>
        <taxon>Myxosporea</taxon>
        <taxon>Bivalvulida</taxon>
        <taxon>Platysporina</taxon>
        <taxon>Myxobolidae</taxon>
        <taxon>Thelohanellus</taxon>
    </lineage>
</organism>
<comment type="caution">
    <text evidence="2">The sequence shown here is derived from an EMBL/GenBank/DDBJ whole genome shotgun (WGS) entry which is preliminary data.</text>
</comment>
<evidence type="ECO:0000313" key="2">
    <source>
        <dbReference type="EMBL" id="KII74280.1"/>
    </source>
</evidence>
<gene>
    <name evidence="2" type="ORF">RF11_14764</name>
</gene>
<proteinExistence type="predicted"/>
<evidence type="ECO:0000256" key="1">
    <source>
        <dbReference type="SAM" id="MobiDB-lite"/>
    </source>
</evidence>
<dbReference type="EMBL" id="JWZT01000475">
    <property type="protein sequence ID" value="KII74280.1"/>
    <property type="molecule type" value="Genomic_DNA"/>
</dbReference>
<protein>
    <submittedName>
        <fullName evidence="2">Uncharacterized protein</fullName>
    </submittedName>
</protein>
<evidence type="ECO:0000313" key="3">
    <source>
        <dbReference type="Proteomes" id="UP000031668"/>
    </source>
</evidence>
<name>A0A0C2NDA4_THEKT</name>
<accession>A0A0C2NDA4</accession>
<reference evidence="2 3" key="1">
    <citation type="journal article" date="2014" name="Genome Biol. Evol.">
        <title>The genome of the myxosporean Thelohanellus kitauei shows adaptations to nutrient acquisition within its fish host.</title>
        <authorList>
            <person name="Yang Y."/>
            <person name="Xiong J."/>
            <person name="Zhou Z."/>
            <person name="Huo F."/>
            <person name="Miao W."/>
            <person name="Ran C."/>
            <person name="Liu Y."/>
            <person name="Zhang J."/>
            <person name="Feng J."/>
            <person name="Wang M."/>
            <person name="Wang M."/>
            <person name="Wang L."/>
            <person name="Yao B."/>
        </authorList>
    </citation>
    <scope>NUCLEOTIDE SEQUENCE [LARGE SCALE GENOMIC DNA]</scope>
    <source>
        <strain evidence="2">Wuqing</strain>
    </source>
</reference>
<sequence length="159" mass="18328">MRAFDDNELIWVKNELIPGYKKGVIHKRTGEFSYNVEVENSLVRKHADQLKTRLPVTEETETIKQDGASIRADSGESETERKVTENEDSKVTDNLDMEQKPIRKSSLVSRPPTIPYNEYLKEWQKKHLFRGEDDVIESEDAHSGGRGRGELEYTFTSNI</sequence>
<feature type="compositionally biased region" description="Basic and acidic residues" evidence="1">
    <location>
        <begin position="78"/>
        <end position="101"/>
    </location>
</feature>
<dbReference type="AlphaFoldDB" id="A0A0C2NDA4"/>